<gene>
    <name evidence="3" type="ORF">GGI59_006427</name>
</gene>
<dbReference type="Pfam" id="PF22666">
    <property type="entry name" value="Glyco_hydro_2_N2"/>
    <property type="match status" value="1"/>
</dbReference>
<proteinExistence type="predicted"/>
<dbReference type="SUPFAM" id="SSF49785">
    <property type="entry name" value="Galactose-binding domain-like"/>
    <property type="match status" value="1"/>
</dbReference>
<feature type="domain" description="Beta-mannosidase-like galactose-binding" evidence="2">
    <location>
        <begin position="8"/>
        <end position="44"/>
    </location>
</feature>
<comment type="caution">
    <text evidence="3">The sequence shown here is derived from an EMBL/GenBank/DDBJ whole genome shotgun (WGS) entry which is preliminary data.</text>
</comment>
<dbReference type="Gene3D" id="2.60.120.260">
    <property type="entry name" value="Galactose-binding domain-like"/>
    <property type="match status" value="1"/>
</dbReference>
<evidence type="ECO:0000313" key="4">
    <source>
        <dbReference type="Proteomes" id="UP000528824"/>
    </source>
</evidence>
<protein>
    <recommendedName>
        <fullName evidence="2">Beta-mannosidase-like galactose-binding domain-containing protein</fullName>
    </recommendedName>
</protein>
<reference evidence="3 4" key="1">
    <citation type="submission" date="2020-08" db="EMBL/GenBank/DDBJ databases">
        <title>Genomic Encyclopedia of Type Strains, Phase IV (KMG-V): Genome sequencing to study the core and pangenomes of soil and plant-associated prokaryotes.</title>
        <authorList>
            <person name="Whitman W."/>
        </authorList>
    </citation>
    <scope>NUCLEOTIDE SEQUENCE [LARGE SCALE GENOMIC DNA]</scope>
    <source>
        <strain evidence="3 4">SEMIA 4034</strain>
    </source>
</reference>
<dbReference type="InterPro" id="IPR054593">
    <property type="entry name" value="Beta-mannosidase-like_N2"/>
</dbReference>
<sequence length="74" mass="8034">MVDVNAGDAVLRLEGLATLCEVFLNGQKILVSERMFETGDLAVHLHGGDELALCFRRWSRVLANLALGPAGVRK</sequence>
<dbReference type="InterPro" id="IPR008979">
    <property type="entry name" value="Galactose-bd-like_sf"/>
</dbReference>
<evidence type="ECO:0000259" key="2">
    <source>
        <dbReference type="Pfam" id="PF22666"/>
    </source>
</evidence>
<dbReference type="AlphaFoldDB" id="A0A7W9CYP1"/>
<dbReference type="GO" id="GO:0004553">
    <property type="term" value="F:hydrolase activity, hydrolyzing O-glycosyl compounds"/>
    <property type="evidence" value="ECO:0007669"/>
    <property type="project" value="UniProtKB-ARBA"/>
</dbReference>
<organism evidence="3 4">
    <name type="scientific">Rhizobium lentis</name>
    <dbReference type="NCBI Taxonomy" id="1138194"/>
    <lineage>
        <taxon>Bacteria</taxon>
        <taxon>Pseudomonadati</taxon>
        <taxon>Pseudomonadota</taxon>
        <taxon>Alphaproteobacteria</taxon>
        <taxon>Hyphomicrobiales</taxon>
        <taxon>Rhizobiaceae</taxon>
        <taxon>Rhizobium/Agrobacterium group</taxon>
        <taxon>Rhizobium</taxon>
    </lineage>
</organism>
<keyword evidence="4" id="KW-1185">Reference proteome</keyword>
<accession>A0A7W9CYP1</accession>
<evidence type="ECO:0000256" key="1">
    <source>
        <dbReference type="ARBA" id="ARBA00022801"/>
    </source>
</evidence>
<dbReference type="Proteomes" id="UP000528824">
    <property type="component" value="Unassembled WGS sequence"/>
</dbReference>
<dbReference type="EMBL" id="JACHBC010000029">
    <property type="protein sequence ID" value="MBB5564718.1"/>
    <property type="molecule type" value="Genomic_DNA"/>
</dbReference>
<name>A0A7W9CYP1_9HYPH</name>
<evidence type="ECO:0000313" key="3">
    <source>
        <dbReference type="EMBL" id="MBB5564718.1"/>
    </source>
</evidence>
<keyword evidence="1" id="KW-0378">Hydrolase</keyword>